<accession>A0A2P4XR82</accession>
<feature type="transmembrane region" description="Helical" evidence="6">
    <location>
        <begin position="221"/>
        <end position="244"/>
    </location>
</feature>
<evidence type="ECO:0000313" key="10">
    <source>
        <dbReference type="Proteomes" id="UP000237271"/>
    </source>
</evidence>
<dbReference type="AlphaFoldDB" id="A0A2P4XR82"/>
<keyword evidence="2 6" id="KW-0812">Transmembrane</keyword>
<comment type="subcellular location">
    <subcellularLocation>
        <location evidence="1">Membrane</location>
        <topology evidence="1">Multi-pass membrane protein</topology>
    </subcellularLocation>
</comment>
<dbReference type="Pfam" id="PF06814">
    <property type="entry name" value="GOST_TM"/>
    <property type="match status" value="1"/>
</dbReference>
<feature type="transmembrane region" description="Helical" evidence="6">
    <location>
        <begin position="291"/>
        <end position="309"/>
    </location>
</feature>
<keyword evidence="3 7" id="KW-0732">Signal</keyword>
<evidence type="ECO:0000256" key="7">
    <source>
        <dbReference type="SAM" id="SignalP"/>
    </source>
</evidence>
<comment type="caution">
    <text evidence="9">The sequence shown here is derived from an EMBL/GenBank/DDBJ whole genome shotgun (WGS) entry which is preliminary data.</text>
</comment>
<evidence type="ECO:0000256" key="2">
    <source>
        <dbReference type="ARBA" id="ARBA00022692"/>
    </source>
</evidence>
<dbReference type="Proteomes" id="UP000237271">
    <property type="component" value="Unassembled WGS sequence"/>
</dbReference>
<keyword evidence="10" id="KW-1185">Reference proteome</keyword>
<sequence>MALLVAHAPRAVGCLSLCSRNHCILLFLAVLMLCRSDLLVSCSIHKVHEKVTGCKVTERMFADGHGPWGGSGRSNVHVNATLRPLKDHEVQDTITVRRLSDYFDFGVVLATYSTDAALAAGFDDRSACSWNFSNSSNVDGELQGEFYLMESDQTLQVNTTFYPRVGGLQTALLVPCWKQKSAAFGYPVSADEFVAYPMMDPLLYVDADFAFKNPYGYLPGLLYGLFPFNGVLSLMYAALDVYFLNPYGYLPGLLYGLFPFNGVLSLMYAALDVYFLVLISHHRQSVIGTHYFLLVVLLLATGESVAWFVTYKLLNDSGVPVCCPYPDSVLFSTFVKVLAGMVARIATTLVSLGYGIRWK</sequence>
<gene>
    <name evidence="9" type="ORF">PHPALM_15825</name>
</gene>
<organism evidence="9 10">
    <name type="scientific">Phytophthora palmivora</name>
    <dbReference type="NCBI Taxonomy" id="4796"/>
    <lineage>
        <taxon>Eukaryota</taxon>
        <taxon>Sar</taxon>
        <taxon>Stramenopiles</taxon>
        <taxon>Oomycota</taxon>
        <taxon>Peronosporomycetes</taxon>
        <taxon>Peronosporales</taxon>
        <taxon>Peronosporaceae</taxon>
        <taxon>Phytophthora</taxon>
    </lineage>
</organism>
<reference evidence="9 10" key="1">
    <citation type="journal article" date="2017" name="Genome Biol. Evol.">
        <title>Phytophthora megakarya and P. palmivora, closely related causal agents of cacao black pod rot, underwent increases in genome sizes and gene numbers by different mechanisms.</title>
        <authorList>
            <person name="Ali S.S."/>
            <person name="Shao J."/>
            <person name="Lary D.J."/>
            <person name="Kronmiller B."/>
            <person name="Shen D."/>
            <person name="Strem M.D."/>
            <person name="Amoako-Attah I."/>
            <person name="Akrofi A.Y."/>
            <person name="Begoude B.A."/>
            <person name="Ten Hoopen G.M."/>
            <person name="Coulibaly K."/>
            <person name="Kebe B.I."/>
            <person name="Melnick R.L."/>
            <person name="Guiltinan M.J."/>
            <person name="Tyler B.M."/>
            <person name="Meinhardt L.W."/>
            <person name="Bailey B.A."/>
        </authorList>
    </citation>
    <scope>NUCLEOTIDE SEQUENCE [LARGE SCALE GENOMIC DNA]</scope>
    <source>
        <strain evidence="10">sbr112.9</strain>
    </source>
</reference>
<evidence type="ECO:0000256" key="6">
    <source>
        <dbReference type="SAM" id="Phobius"/>
    </source>
</evidence>
<dbReference type="GO" id="GO:0016020">
    <property type="term" value="C:membrane"/>
    <property type="evidence" value="ECO:0007669"/>
    <property type="project" value="UniProtKB-SubCell"/>
</dbReference>
<keyword evidence="4 6" id="KW-1133">Transmembrane helix</keyword>
<dbReference type="PANTHER" id="PTHR21229:SF1">
    <property type="entry name" value="GH17801P"/>
    <property type="match status" value="1"/>
</dbReference>
<dbReference type="InterPro" id="IPR053937">
    <property type="entry name" value="GOST_TM"/>
</dbReference>
<evidence type="ECO:0000256" key="4">
    <source>
        <dbReference type="ARBA" id="ARBA00022989"/>
    </source>
</evidence>
<evidence type="ECO:0000256" key="5">
    <source>
        <dbReference type="ARBA" id="ARBA00023136"/>
    </source>
</evidence>
<dbReference type="EMBL" id="NCKW01008431">
    <property type="protein sequence ID" value="POM68061.1"/>
    <property type="molecule type" value="Genomic_DNA"/>
</dbReference>
<keyword evidence="5 6" id="KW-0472">Membrane</keyword>
<feature type="domain" description="GOST seven transmembrane" evidence="8">
    <location>
        <begin position="257"/>
        <end position="356"/>
    </location>
</feature>
<evidence type="ECO:0000313" key="9">
    <source>
        <dbReference type="EMBL" id="POM68061.1"/>
    </source>
</evidence>
<proteinExistence type="predicted"/>
<evidence type="ECO:0000259" key="8">
    <source>
        <dbReference type="Pfam" id="PF06814"/>
    </source>
</evidence>
<name>A0A2P4XR82_9STRA</name>
<evidence type="ECO:0000256" key="3">
    <source>
        <dbReference type="ARBA" id="ARBA00022729"/>
    </source>
</evidence>
<feature type="chain" id="PRO_5015143073" evidence="7">
    <location>
        <begin position="37"/>
        <end position="359"/>
    </location>
</feature>
<dbReference type="OrthoDB" id="19932at2759"/>
<dbReference type="GO" id="GO:0005794">
    <property type="term" value="C:Golgi apparatus"/>
    <property type="evidence" value="ECO:0007669"/>
    <property type="project" value="TreeGrafter"/>
</dbReference>
<feature type="transmembrane region" description="Helical" evidence="6">
    <location>
        <begin position="256"/>
        <end position="279"/>
    </location>
</feature>
<feature type="signal peptide" evidence="7">
    <location>
        <begin position="1"/>
        <end position="36"/>
    </location>
</feature>
<protein>
    <submittedName>
        <fullName evidence="9">Transmembrane protein</fullName>
    </submittedName>
</protein>
<evidence type="ECO:0000256" key="1">
    <source>
        <dbReference type="ARBA" id="ARBA00004141"/>
    </source>
</evidence>
<dbReference type="InterPro" id="IPR009637">
    <property type="entry name" value="GPR107/GPR108-like"/>
</dbReference>
<feature type="transmembrane region" description="Helical" evidence="6">
    <location>
        <begin position="329"/>
        <end position="356"/>
    </location>
</feature>
<dbReference type="PANTHER" id="PTHR21229">
    <property type="entry name" value="LUNG SEVEN TRANSMEMBRANE RECEPTOR"/>
    <property type="match status" value="1"/>
</dbReference>